<dbReference type="RefSeq" id="WP_074443883.1">
    <property type="nucleotide sequence ID" value="NZ_FMBM01000001.1"/>
</dbReference>
<protein>
    <submittedName>
        <fullName evidence="1">Uncharacterized protein</fullName>
    </submittedName>
</protein>
<accession>A0A0P7XS06</accession>
<dbReference type="STRING" id="1653334.GA0071312_1072"/>
<gene>
    <name evidence="2" type="ORF">GA0071312_1072</name>
    <name evidence="1" type="ORF">HLUCCO17_11325</name>
</gene>
<dbReference type="AlphaFoldDB" id="A0A0P7XS06"/>
<dbReference type="OrthoDB" id="6064908at2"/>
<dbReference type="Proteomes" id="UP000182800">
    <property type="component" value="Unassembled WGS sequence"/>
</dbReference>
<dbReference type="EMBL" id="FMBM01000001">
    <property type="protein sequence ID" value="SCC79648.1"/>
    <property type="molecule type" value="Genomic_DNA"/>
</dbReference>
<sequence>MKVKIRNLGVDMEVKNKGTTLDVYKPDGKTRLGDLKISKSGLMWCNGKAQTGPKATWQEFIDWMNS</sequence>
<reference evidence="1 3" key="1">
    <citation type="submission" date="2015-09" db="EMBL/GenBank/DDBJ databases">
        <title>Identification and resolution of microdiversity through metagenomic sequencing of parallel consortia.</title>
        <authorList>
            <person name="Nelson W.C."/>
            <person name="Romine M.F."/>
            <person name="Lindemann S.R."/>
        </authorList>
    </citation>
    <scope>NUCLEOTIDE SEQUENCE [LARGE SCALE GENOMIC DNA]</scope>
    <source>
        <strain evidence="1">HL-109</strain>
    </source>
</reference>
<organism evidence="1 3">
    <name type="scientific">Saliniramus fredricksonii</name>
    <dbReference type="NCBI Taxonomy" id="1653334"/>
    <lineage>
        <taxon>Bacteria</taxon>
        <taxon>Pseudomonadati</taxon>
        <taxon>Pseudomonadota</taxon>
        <taxon>Alphaproteobacteria</taxon>
        <taxon>Hyphomicrobiales</taxon>
        <taxon>Salinarimonadaceae</taxon>
        <taxon>Saliniramus</taxon>
    </lineage>
</organism>
<comment type="caution">
    <text evidence="1">The sequence shown here is derived from an EMBL/GenBank/DDBJ whole genome shotgun (WGS) entry which is preliminary data.</text>
</comment>
<dbReference type="Proteomes" id="UP000050497">
    <property type="component" value="Unassembled WGS sequence"/>
</dbReference>
<keyword evidence="4" id="KW-1185">Reference proteome</keyword>
<dbReference type="EMBL" id="LJSX01000016">
    <property type="protein sequence ID" value="KPQ10364.1"/>
    <property type="molecule type" value="Genomic_DNA"/>
</dbReference>
<evidence type="ECO:0000313" key="4">
    <source>
        <dbReference type="Proteomes" id="UP000182800"/>
    </source>
</evidence>
<evidence type="ECO:0000313" key="3">
    <source>
        <dbReference type="Proteomes" id="UP000050497"/>
    </source>
</evidence>
<evidence type="ECO:0000313" key="2">
    <source>
        <dbReference type="EMBL" id="SCC79648.1"/>
    </source>
</evidence>
<evidence type="ECO:0000313" key="1">
    <source>
        <dbReference type="EMBL" id="KPQ10364.1"/>
    </source>
</evidence>
<proteinExistence type="predicted"/>
<reference evidence="2 4" key="2">
    <citation type="submission" date="2016-08" db="EMBL/GenBank/DDBJ databases">
        <authorList>
            <person name="Varghese N."/>
            <person name="Submissions Spin"/>
        </authorList>
    </citation>
    <scope>NUCLEOTIDE SEQUENCE [LARGE SCALE GENOMIC DNA]</scope>
    <source>
        <strain evidence="2 4">HL-109</strain>
    </source>
</reference>
<name>A0A0P7XS06_9HYPH</name>